<name>A0ABR6W660_9BACT</name>
<dbReference type="Proteomes" id="UP000700732">
    <property type="component" value="Unassembled WGS sequence"/>
</dbReference>
<evidence type="ECO:0000313" key="2">
    <source>
        <dbReference type="EMBL" id="MBC3791638.1"/>
    </source>
</evidence>
<sequence>MKLSHCAFVGCLALIMTACGSDTADNYVPKPKAYPRFDLPVPRYTQIAPTHPYQFEYNSIARILPDTFARAEPHWIFINYPAFHASVQLTYKPIRNDVNRLRGMLEDSYKLAARHNIKAYAIEQRTLKLKSGLEASLIDLSGEVPSQVQFVTTDSTTHFLRGALYFSTATQNDSLQPIIQYIRKDMLHLLNTLKWRK</sequence>
<feature type="signal peptide" evidence="1">
    <location>
        <begin position="1"/>
        <end position="24"/>
    </location>
</feature>
<dbReference type="Pfam" id="PF25593">
    <property type="entry name" value="GldD_lipo"/>
    <property type="match status" value="1"/>
</dbReference>
<dbReference type="PROSITE" id="PS51257">
    <property type="entry name" value="PROKAR_LIPOPROTEIN"/>
    <property type="match status" value="1"/>
</dbReference>
<keyword evidence="2" id="KW-0449">Lipoprotein</keyword>
<dbReference type="NCBIfam" id="TIGR03512">
    <property type="entry name" value="GldD_lipo"/>
    <property type="match status" value="1"/>
</dbReference>
<dbReference type="RefSeq" id="WP_186737427.1">
    <property type="nucleotide sequence ID" value="NZ_VFIA01000010.1"/>
</dbReference>
<gene>
    <name evidence="2" type="ORF">FH603_2144</name>
</gene>
<accession>A0ABR6W660</accession>
<dbReference type="EMBL" id="VFIA01000010">
    <property type="protein sequence ID" value="MBC3791638.1"/>
    <property type="molecule type" value="Genomic_DNA"/>
</dbReference>
<organism evidence="2 3">
    <name type="scientific">Spirosoma utsteinense</name>
    <dbReference type="NCBI Taxonomy" id="2585773"/>
    <lineage>
        <taxon>Bacteria</taxon>
        <taxon>Pseudomonadati</taxon>
        <taxon>Bacteroidota</taxon>
        <taxon>Cytophagia</taxon>
        <taxon>Cytophagales</taxon>
        <taxon>Cytophagaceae</taxon>
        <taxon>Spirosoma</taxon>
    </lineage>
</organism>
<protein>
    <submittedName>
        <fullName evidence="2">Gliding motility-associated lipoprotein GldD</fullName>
    </submittedName>
</protein>
<evidence type="ECO:0000256" key="1">
    <source>
        <dbReference type="SAM" id="SignalP"/>
    </source>
</evidence>
<keyword evidence="3" id="KW-1185">Reference proteome</keyword>
<feature type="chain" id="PRO_5046618636" evidence="1">
    <location>
        <begin position="25"/>
        <end position="197"/>
    </location>
</feature>
<proteinExistence type="predicted"/>
<reference evidence="2 3" key="1">
    <citation type="submission" date="2019-06" db="EMBL/GenBank/DDBJ databases">
        <title>Spirosoma utsteinense sp. nov. isolated from Antarctic ice-free soils.</title>
        <authorList>
            <person name="Tahon G."/>
        </authorList>
    </citation>
    <scope>NUCLEOTIDE SEQUENCE [LARGE SCALE GENOMIC DNA]</scope>
    <source>
        <strain evidence="2 3">LMG 31447</strain>
    </source>
</reference>
<keyword evidence="1" id="KW-0732">Signal</keyword>
<dbReference type="InterPro" id="IPR019850">
    <property type="entry name" value="GldD-like"/>
</dbReference>
<evidence type="ECO:0000313" key="3">
    <source>
        <dbReference type="Proteomes" id="UP000700732"/>
    </source>
</evidence>
<comment type="caution">
    <text evidence="2">The sequence shown here is derived from an EMBL/GenBank/DDBJ whole genome shotgun (WGS) entry which is preliminary data.</text>
</comment>